<dbReference type="Proteomes" id="UP001293593">
    <property type="component" value="Unassembled WGS sequence"/>
</dbReference>
<organism evidence="3 4">
    <name type="scientific">Acacia crassicarpa</name>
    <name type="common">northern wattle</name>
    <dbReference type="NCBI Taxonomy" id="499986"/>
    <lineage>
        <taxon>Eukaryota</taxon>
        <taxon>Viridiplantae</taxon>
        <taxon>Streptophyta</taxon>
        <taxon>Embryophyta</taxon>
        <taxon>Tracheophyta</taxon>
        <taxon>Spermatophyta</taxon>
        <taxon>Magnoliopsida</taxon>
        <taxon>eudicotyledons</taxon>
        <taxon>Gunneridae</taxon>
        <taxon>Pentapetalae</taxon>
        <taxon>rosids</taxon>
        <taxon>fabids</taxon>
        <taxon>Fabales</taxon>
        <taxon>Fabaceae</taxon>
        <taxon>Caesalpinioideae</taxon>
        <taxon>mimosoid clade</taxon>
        <taxon>Acacieae</taxon>
        <taxon>Acacia</taxon>
    </lineage>
</organism>
<dbReference type="PANTHER" id="PTHR39267">
    <property type="entry name" value="SURVIVAL MOTOR NEURON-LIKE PROTEIN 1"/>
    <property type="match status" value="1"/>
</dbReference>
<name>A0AAE1JI61_9FABA</name>
<evidence type="ECO:0000313" key="3">
    <source>
        <dbReference type="EMBL" id="KAK4268768.1"/>
    </source>
</evidence>
<feature type="compositionally biased region" description="Basic and acidic residues" evidence="1">
    <location>
        <begin position="253"/>
        <end position="271"/>
    </location>
</feature>
<feature type="region of interest" description="Disordered" evidence="1">
    <location>
        <begin position="29"/>
        <end position="90"/>
    </location>
</feature>
<dbReference type="EMBL" id="JAWXYG010000006">
    <property type="protein sequence ID" value="KAK4268768.1"/>
    <property type="molecule type" value="Genomic_DNA"/>
</dbReference>
<gene>
    <name evidence="3" type="ORF">QN277_022009</name>
</gene>
<dbReference type="CDD" id="cd22851">
    <property type="entry name" value="SMN_N"/>
    <property type="match status" value="1"/>
</dbReference>
<dbReference type="AlphaFoldDB" id="A0AAE1JI61"/>
<dbReference type="PANTHER" id="PTHR39267:SF1">
    <property type="entry name" value="SURVIVAL MOTOR NEURON PROTEIN"/>
    <property type="match status" value="1"/>
</dbReference>
<evidence type="ECO:0000256" key="1">
    <source>
        <dbReference type="SAM" id="MobiDB-lite"/>
    </source>
</evidence>
<sequence length="307" mass="34127">MGREGDLWDDSTLICAFDQAISTYKIMHSSKSENNSVETKQMTSSIGEIDSKSNNVYENLETGSNADEMSSIPGNAHPGETGNSSYLEENSCPDSLAGQNLGHSADGHNSFSHTQGVEDYNRLVGQYYELEEQRQKILEQLNRYSGWNYQYTDSVFNSGVPYYNFQSSMSECHVSDPNVLCSCCPCCSRCLSPPRTSVPDCSLGGTSVGKPHNNYSVMTCPKKSFPQDDKILKTAMEVAERAMSTIRTTISGDSDKIEEKRRSHSELDQHNGSETDLTIVLNAWYSAGFYTGKFLTQQPIANRRRES</sequence>
<accession>A0AAE1JI61</accession>
<reference evidence="3" key="1">
    <citation type="submission" date="2023-10" db="EMBL/GenBank/DDBJ databases">
        <title>Chromosome-level genome of the transformable northern wattle, Acacia crassicarpa.</title>
        <authorList>
            <person name="Massaro I."/>
            <person name="Sinha N.R."/>
            <person name="Poethig S."/>
            <person name="Leichty A.R."/>
        </authorList>
    </citation>
    <scope>NUCLEOTIDE SEQUENCE</scope>
    <source>
        <strain evidence="3">Acra3RX</strain>
        <tissue evidence="3">Leaf</tissue>
    </source>
</reference>
<feature type="domain" description="Survival Motor Neuron Gemin2-binding" evidence="2">
    <location>
        <begin position="1"/>
        <end position="29"/>
    </location>
</feature>
<feature type="region of interest" description="Disordered" evidence="1">
    <location>
        <begin position="249"/>
        <end position="271"/>
    </location>
</feature>
<dbReference type="InterPro" id="IPR040424">
    <property type="entry name" value="Smn1"/>
</dbReference>
<evidence type="ECO:0000313" key="4">
    <source>
        <dbReference type="Proteomes" id="UP001293593"/>
    </source>
</evidence>
<evidence type="ECO:0000259" key="2">
    <source>
        <dbReference type="Pfam" id="PF20636"/>
    </source>
</evidence>
<dbReference type="Pfam" id="PF20636">
    <property type="entry name" value="SMN_G2-BD"/>
    <property type="match status" value="1"/>
</dbReference>
<keyword evidence="4" id="KW-1185">Reference proteome</keyword>
<comment type="caution">
    <text evidence="3">The sequence shown here is derived from an EMBL/GenBank/DDBJ whole genome shotgun (WGS) entry which is preliminary data.</text>
</comment>
<dbReference type="InterPro" id="IPR049481">
    <property type="entry name" value="SMN_G2-BD"/>
</dbReference>
<feature type="compositionally biased region" description="Polar residues" evidence="1">
    <location>
        <begin position="32"/>
        <end position="68"/>
    </location>
</feature>
<protein>
    <recommendedName>
        <fullName evidence="2">Survival Motor Neuron Gemin2-binding domain-containing protein</fullName>
    </recommendedName>
</protein>
<proteinExistence type="predicted"/>